<dbReference type="OrthoDB" id="2399543at2759"/>
<name>A0A397VJL6_9GLOM</name>
<dbReference type="Gene3D" id="3.40.50.300">
    <property type="entry name" value="P-loop containing nucleotide triphosphate hydrolases"/>
    <property type="match status" value="1"/>
</dbReference>
<evidence type="ECO:0008006" key="3">
    <source>
        <dbReference type="Google" id="ProtNLM"/>
    </source>
</evidence>
<evidence type="ECO:0000313" key="1">
    <source>
        <dbReference type="EMBL" id="RIB22021.1"/>
    </source>
</evidence>
<dbReference type="EMBL" id="QKWP01000328">
    <property type="protein sequence ID" value="RIB22021.1"/>
    <property type="molecule type" value="Genomic_DNA"/>
</dbReference>
<dbReference type="GO" id="GO:0003924">
    <property type="term" value="F:GTPase activity"/>
    <property type="evidence" value="ECO:0007669"/>
    <property type="project" value="InterPro"/>
</dbReference>
<dbReference type="GO" id="GO:0005525">
    <property type="term" value="F:GTP binding"/>
    <property type="evidence" value="ECO:0007669"/>
    <property type="project" value="InterPro"/>
</dbReference>
<sequence>MDYSPEAKKNYDFFLRRWNLRPNKNYYNYIDGAILVYDISHPNGLEKIKELSREYVNTDSNYVINNIPIMIIANRWDENKQKSRDDLLNEVNNFVGEEFLCDVTSIEEKTSTSLEAIIKKCISRLLDFREINDLNELASASSQFKPMMRHATQLNFYGIIPKKVIDDRRKEILNEEIDEIKSFLLLEVSVNSNIIKTELEFHDMKQYNNQQRLLLEGEHKTIKLAMHYNTIYKYFNYMNF</sequence>
<accession>A0A397VJL6</accession>
<evidence type="ECO:0000313" key="2">
    <source>
        <dbReference type="Proteomes" id="UP000266673"/>
    </source>
</evidence>
<protein>
    <recommendedName>
        <fullName evidence="3">P-loop containing nucleoside triphosphate hydrolase protein</fullName>
    </recommendedName>
</protein>
<comment type="caution">
    <text evidence="1">The sequence shown here is derived from an EMBL/GenBank/DDBJ whole genome shotgun (WGS) entry which is preliminary data.</text>
</comment>
<dbReference type="PROSITE" id="PS51419">
    <property type="entry name" value="RAB"/>
    <property type="match status" value="1"/>
</dbReference>
<dbReference type="InterPro" id="IPR027417">
    <property type="entry name" value="P-loop_NTPase"/>
</dbReference>
<gene>
    <name evidence="1" type="ORF">C2G38_2297121</name>
</gene>
<dbReference type="Pfam" id="PF00071">
    <property type="entry name" value="Ras"/>
    <property type="match status" value="1"/>
</dbReference>
<dbReference type="SUPFAM" id="SSF52540">
    <property type="entry name" value="P-loop containing nucleoside triphosphate hydrolases"/>
    <property type="match status" value="1"/>
</dbReference>
<keyword evidence="2" id="KW-1185">Reference proteome</keyword>
<organism evidence="1 2">
    <name type="scientific">Gigaspora rosea</name>
    <dbReference type="NCBI Taxonomy" id="44941"/>
    <lineage>
        <taxon>Eukaryota</taxon>
        <taxon>Fungi</taxon>
        <taxon>Fungi incertae sedis</taxon>
        <taxon>Mucoromycota</taxon>
        <taxon>Glomeromycotina</taxon>
        <taxon>Glomeromycetes</taxon>
        <taxon>Diversisporales</taxon>
        <taxon>Gigasporaceae</taxon>
        <taxon>Gigaspora</taxon>
    </lineage>
</organism>
<proteinExistence type="predicted"/>
<dbReference type="AlphaFoldDB" id="A0A397VJL6"/>
<dbReference type="InterPro" id="IPR001806">
    <property type="entry name" value="Small_GTPase"/>
</dbReference>
<dbReference type="Proteomes" id="UP000266673">
    <property type="component" value="Unassembled WGS sequence"/>
</dbReference>
<reference evidence="1 2" key="1">
    <citation type="submission" date="2018-06" db="EMBL/GenBank/DDBJ databases">
        <title>Comparative genomics reveals the genomic features of Rhizophagus irregularis, R. cerebriforme, R. diaphanum and Gigaspora rosea, and their symbiotic lifestyle signature.</title>
        <authorList>
            <person name="Morin E."/>
            <person name="San Clemente H."/>
            <person name="Chen E.C.H."/>
            <person name="De La Providencia I."/>
            <person name="Hainaut M."/>
            <person name="Kuo A."/>
            <person name="Kohler A."/>
            <person name="Murat C."/>
            <person name="Tang N."/>
            <person name="Roy S."/>
            <person name="Loubradou J."/>
            <person name="Henrissat B."/>
            <person name="Grigoriev I.V."/>
            <person name="Corradi N."/>
            <person name="Roux C."/>
            <person name="Martin F.M."/>
        </authorList>
    </citation>
    <scope>NUCLEOTIDE SEQUENCE [LARGE SCALE GENOMIC DNA]</scope>
    <source>
        <strain evidence="1 2">DAOM 194757</strain>
    </source>
</reference>